<dbReference type="EMBL" id="FOXB01000047">
    <property type="protein sequence ID" value="SFP85487.1"/>
    <property type="molecule type" value="Genomic_DNA"/>
</dbReference>
<reference evidence="1 2" key="1">
    <citation type="submission" date="2016-10" db="EMBL/GenBank/DDBJ databases">
        <authorList>
            <person name="de Groot N.N."/>
        </authorList>
    </citation>
    <scope>NUCLEOTIDE SEQUENCE [LARGE SCALE GENOMIC DNA]</scope>
    <source>
        <strain evidence="1 2">EP1-55-1</strain>
    </source>
</reference>
<keyword evidence="2" id="KW-1185">Reference proteome</keyword>
<evidence type="ECO:0000313" key="1">
    <source>
        <dbReference type="EMBL" id="SFP85487.1"/>
    </source>
</evidence>
<proteinExistence type="predicted"/>
<organism evidence="1 2">
    <name type="scientific">Hydrogenimonas thermophila</name>
    <dbReference type="NCBI Taxonomy" id="223786"/>
    <lineage>
        <taxon>Bacteria</taxon>
        <taxon>Pseudomonadati</taxon>
        <taxon>Campylobacterota</taxon>
        <taxon>Epsilonproteobacteria</taxon>
        <taxon>Campylobacterales</taxon>
        <taxon>Hydrogenimonadaceae</taxon>
        <taxon>Hydrogenimonas</taxon>
    </lineage>
</organism>
<protein>
    <submittedName>
        <fullName evidence="1">Uncharacterized protein</fullName>
    </submittedName>
</protein>
<dbReference type="AlphaFoldDB" id="A0A1I5TSA9"/>
<dbReference type="STRING" id="223786.SAMN05216234_1476"/>
<sequence>MLQYRRRNSNAPTPTVTSTLHPIMTYINWSYNKNRQIDKETLKSILSEFKEDYTHIYLRLFNETPKRIINSFLEQEDLDPASLEQIYTTLSCRGFDLRSFSFSLFMKN</sequence>
<dbReference type="OrthoDB" id="9858608at2"/>
<gene>
    <name evidence="1" type="ORF">SAMN05216234_1476</name>
</gene>
<dbReference type="RefSeq" id="WP_092913892.1">
    <property type="nucleotide sequence ID" value="NZ_FOXB01000047.1"/>
</dbReference>
<name>A0A1I5TSA9_9BACT</name>
<accession>A0A1I5TSA9</accession>
<evidence type="ECO:0000313" key="2">
    <source>
        <dbReference type="Proteomes" id="UP000199227"/>
    </source>
</evidence>
<dbReference type="Proteomes" id="UP000199227">
    <property type="component" value="Unassembled WGS sequence"/>
</dbReference>